<dbReference type="RefSeq" id="WP_153532597.1">
    <property type="nucleotide sequence ID" value="NZ_WEGH01000002.1"/>
</dbReference>
<keyword evidence="2" id="KW-1185">Reference proteome</keyword>
<sequence>MSVDLGLHFPWKRYHATPWGRYVNEGAVEIPPSPWRILRALYSVWQLRAPDLDADTVHGLLQALAVPPDYTLPPYRLSHTRHYLPDSKHRTGSPSTDLALDAFAVLGGNATIGVHWPITLPAEQEQALARLATSLPYLGRADSQCQASTGYAPPATGVTRAVPLLDGEAPHGMDQIGVLAPAFPFDLDALTAEVTDTRGAKLVYPAGSRLVPYAVPAPQRPQAPARRRPAKPAQPVTTVRFSLLGKPRPQAFDAVAVTDALRSASIKALAQIHGQQPVGASNLLGKDAASQPLKGHQHAHYLALTDTTHITGLAIWTPGHLAEDELAALNDLARHTIGVPEGVQGPRGLHVRINAYGDAKDVLPDNITGASTTWVSATPFLPSRWRPRNTTSHDHLVNEINRELTWRNLPTPVKITELPGSHWARYRRHRWSPQHRNGQTTVGTRTNNRPAFGLRLDFPTPVPGPLVLGDLSHFGLSLFRTP</sequence>
<evidence type="ECO:0000313" key="2">
    <source>
        <dbReference type="Proteomes" id="UP000487268"/>
    </source>
</evidence>
<gene>
    <name evidence="1" type="ORF">ACRB68_23860</name>
</gene>
<dbReference type="Proteomes" id="UP000487268">
    <property type="component" value="Unassembled WGS sequence"/>
</dbReference>
<dbReference type="EMBL" id="WEGH01000002">
    <property type="protein sequence ID" value="MQY04333.1"/>
    <property type="molecule type" value="Genomic_DNA"/>
</dbReference>
<proteinExistence type="predicted"/>
<accession>A0A7K0BT18</accession>
<protein>
    <recommendedName>
        <fullName evidence="3">Type I-U CRISPR-associated protein Cas5/Cas6</fullName>
    </recommendedName>
</protein>
<dbReference type="OrthoDB" id="9787885at2"/>
<dbReference type="AlphaFoldDB" id="A0A7K0BT18"/>
<name>A0A7K0BT18_9ACTN</name>
<evidence type="ECO:0000313" key="1">
    <source>
        <dbReference type="EMBL" id="MQY04333.1"/>
    </source>
</evidence>
<reference evidence="1 2" key="1">
    <citation type="submission" date="2019-10" db="EMBL/GenBank/DDBJ databases">
        <title>Actinomadura rubteroloni sp. nov. and Actinomadura macrotermitis sp. nov., isolated from the gut of fungus growing-termite Macrotermes natalensis.</title>
        <authorList>
            <person name="Benndorf R."/>
            <person name="Martin K."/>
            <person name="Kuefner M."/>
            <person name="De Beer W."/>
            <person name="Kaster A.-K."/>
            <person name="Vollmers J."/>
            <person name="Poulsen M."/>
            <person name="Beemelmanns C."/>
        </authorList>
    </citation>
    <scope>NUCLEOTIDE SEQUENCE [LARGE SCALE GENOMIC DNA]</scope>
    <source>
        <strain evidence="1 2">RB68</strain>
    </source>
</reference>
<evidence type="ECO:0008006" key="3">
    <source>
        <dbReference type="Google" id="ProtNLM"/>
    </source>
</evidence>
<dbReference type="InterPro" id="IPR019089">
    <property type="entry name" value="Cas_GSU0054"/>
</dbReference>
<organism evidence="1 2">
    <name type="scientific">Actinomadura macrotermitis</name>
    <dbReference type="NCBI Taxonomy" id="2585200"/>
    <lineage>
        <taxon>Bacteria</taxon>
        <taxon>Bacillati</taxon>
        <taxon>Actinomycetota</taxon>
        <taxon>Actinomycetes</taxon>
        <taxon>Streptosporangiales</taxon>
        <taxon>Thermomonosporaceae</taxon>
        <taxon>Actinomadura</taxon>
    </lineage>
</organism>
<dbReference type="NCBIfam" id="TIGR02165">
    <property type="entry name" value="cas5_6_GSU0054"/>
    <property type="match status" value="1"/>
</dbReference>
<comment type="caution">
    <text evidence="1">The sequence shown here is derived from an EMBL/GenBank/DDBJ whole genome shotgun (WGS) entry which is preliminary data.</text>
</comment>